<dbReference type="GO" id="GO:0006605">
    <property type="term" value="P:protein targeting"/>
    <property type="evidence" value="ECO:0007669"/>
    <property type="project" value="InterPro"/>
</dbReference>
<dbReference type="InterPro" id="IPR029025">
    <property type="entry name" value="T3SS_substrate_exporter_C"/>
</dbReference>
<feature type="transmembrane region" description="Helical" evidence="13">
    <location>
        <begin position="219"/>
        <end position="241"/>
    </location>
</feature>
<evidence type="ECO:0000256" key="2">
    <source>
        <dbReference type="ARBA" id="ARBA00009772"/>
    </source>
</evidence>
<feature type="transmembrane region" description="Helical" evidence="13">
    <location>
        <begin position="319"/>
        <end position="346"/>
    </location>
</feature>
<feature type="transmembrane region" description="Helical" evidence="13">
    <location>
        <begin position="175"/>
        <end position="199"/>
    </location>
</feature>
<comment type="caution">
    <text evidence="14">The sequence shown here is derived from an EMBL/GenBank/DDBJ whole genome shotgun (WGS) entry which is preliminary data.</text>
</comment>
<dbReference type="PANTHER" id="PTHR30531">
    <property type="entry name" value="FLAGELLAR BIOSYNTHETIC PROTEIN FLHB"/>
    <property type="match status" value="1"/>
</dbReference>
<keyword evidence="12 13" id="KW-1006">Bacterial flagellum protein export</keyword>
<name>A0A1V4IXE2_9CLOT</name>
<comment type="function">
    <text evidence="13">Required for formation of the rod structure in the basal body of the flagellar apparatus. Together with FliI and FliH, may constitute the export apparatus of flagellin.</text>
</comment>
<keyword evidence="14" id="KW-0282">Flagellum</keyword>
<accession>A0A1V4IXE2</accession>
<feature type="transmembrane region" description="Helical" evidence="13">
    <location>
        <begin position="352"/>
        <end position="376"/>
    </location>
</feature>
<keyword evidence="6 13" id="KW-1003">Cell membrane</keyword>
<dbReference type="AlphaFoldDB" id="A0A1V4IXE2"/>
<evidence type="ECO:0000256" key="7">
    <source>
        <dbReference type="ARBA" id="ARBA00022692"/>
    </source>
</evidence>
<evidence type="ECO:0000256" key="10">
    <source>
        <dbReference type="ARBA" id="ARBA00022989"/>
    </source>
</evidence>
<keyword evidence="9 13" id="KW-0653">Protein transport</keyword>
<feature type="transmembrane region" description="Helical" evidence="13">
    <location>
        <begin position="292"/>
        <end position="312"/>
    </location>
</feature>
<dbReference type="InterPro" id="IPR002010">
    <property type="entry name" value="T3SS_IM_R"/>
</dbReference>
<keyword evidence="11 13" id="KW-0472">Membrane</keyword>
<dbReference type="NCBIfam" id="TIGR00328">
    <property type="entry name" value="flhB"/>
    <property type="match status" value="1"/>
</dbReference>
<dbReference type="PRINTS" id="PR00950">
    <property type="entry name" value="TYPE3IMSPROT"/>
</dbReference>
<keyword evidence="5 13" id="KW-0813">Transport</keyword>
<evidence type="ECO:0000256" key="12">
    <source>
        <dbReference type="ARBA" id="ARBA00023225"/>
    </source>
</evidence>
<evidence type="ECO:0000313" key="15">
    <source>
        <dbReference type="Proteomes" id="UP000191056"/>
    </source>
</evidence>
<evidence type="ECO:0000256" key="5">
    <source>
        <dbReference type="ARBA" id="ARBA00022448"/>
    </source>
</evidence>
<dbReference type="Gene3D" id="6.10.250.2080">
    <property type="match status" value="1"/>
</dbReference>
<dbReference type="FunFam" id="3.40.1690.10:FF:000001">
    <property type="entry name" value="Flagellar biosynthetic protein FlhB"/>
    <property type="match status" value="1"/>
</dbReference>
<comment type="caution">
    <text evidence="13">Lacks conserved residue(s) required for the propagation of feature annotation.</text>
</comment>
<keyword evidence="7 13" id="KW-0812">Transmembrane</keyword>
<feature type="transmembrane region" description="Helical" evidence="13">
    <location>
        <begin position="35"/>
        <end position="52"/>
    </location>
</feature>
<dbReference type="GO" id="GO:0044780">
    <property type="term" value="P:bacterial-type flagellum assembly"/>
    <property type="evidence" value="ECO:0007669"/>
    <property type="project" value="InterPro"/>
</dbReference>
<dbReference type="Pfam" id="PF01312">
    <property type="entry name" value="Bac_export_2"/>
    <property type="match status" value="1"/>
</dbReference>
<evidence type="ECO:0000256" key="11">
    <source>
        <dbReference type="ARBA" id="ARBA00023136"/>
    </source>
</evidence>
<comment type="similarity">
    <text evidence="3 13">Belongs to the type III secretion exporter family.</text>
</comment>
<dbReference type="NCBIfam" id="NF009411">
    <property type="entry name" value="PRK12772.1"/>
    <property type="match status" value="1"/>
</dbReference>
<dbReference type="SUPFAM" id="SSF160544">
    <property type="entry name" value="EscU C-terminal domain-like"/>
    <property type="match status" value="1"/>
</dbReference>
<gene>
    <name evidence="14" type="primary">flhB_1</name>
    <name evidence="13" type="synonym">flhB</name>
    <name evidence="14" type="ORF">CLCHR_11370</name>
</gene>
<keyword evidence="8 13" id="KW-1005">Bacterial flagellum biogenesis</keyword>
<feature type="transmembrane region" description="Helical" evidence="13">
    <location>
        <begin position="6"/>
        <end position="28"/>
    </location>
</feature>
<dbReference type="OrthoDB" id="9807950at2"/>
<evidence type="ECO:0000313" key="14">
    <source>
        <dbReference type="EMBL" id="OPJ64490.1"/>
    </source>
</evidence>
<evidence type="ECO:0000256" key="13">
    <source>
        <dbReference type="RuleBase" id="RU364091"/>
    </source>
</evidence>
<evidence type="ECO:0000256" key="9">
    <source>
        <dbReference type="ARBA" id="ARBA00022927"/>
    </source>
</evidence>
<keyword evidence="10 13" id="KW-1133">Transmembrane helix</keyword>
<dbReference type="InterPro" id="IPR006135">
    <property type="entry name" value="T3SS_substrate_exporter"/>
</dbReference>
<comment type="subcellular location">
    <subcellularLocation>
        <location evidence="1">Cell membrane</location>
        <topology evidence="1">Multi-pass membrane protein</topology>
    </subcellularLocation>
</comment>
<dbReference type="RefSeq" id="WP_079438723.1">
    <property type="nucleotide sequence ID" value="NZ_MZGT01000012.1"/>
</dbReference>
<sequence length="614" mass="68110">MVDVAYFLALFLIFLRITSYFIAVEIFFPAGTPQIMQGAFSLILSFGIMSGIDYSTLNAMNSGYLLAFYAVSEIMTGLILGYITNLVFQIVKLAGEWMDIHAGFSMISILDPATHTSSTLLGNLSYFISLAFFFIVDGHHVVINMLVESTNVVPIGKTIVYQETLMGVMQNIFNFFALGIKIAIPLVLIIVITDVCLGLISRTVPTIPIMIFGVPIKNLLGLITYIILMPLILKLVGTAIYNLPNIFREIINLVPAVPVALIFAGDDKTEEATPKKKSDSRNKGQIARSKDVSVAITMVVCTLLISSLWGMLTNGFKDIIIYFLSLPMLTEFNQATVSYLVITVLIKIASYLFPFAIPIMIGGIAASLLQTGFLITKEPLKPSFGKLNPISGMKNMLSKRSVVDLLKNLTVITIVSVIAYNYISSNYQNILGISNLYLPSLSNEVKNLVVGIFKQICIVLVIIAATDYFIQIRMHNKDMRMTKQEIKDEYKQSEGDPQLKGKIKQKQREMGMKRMMKSVADATVVITNPTHLAIAIKYEEGTNMEAPKVVAKGADYVALKIKSIAKENDVPVIENKPLARLMYDRVEIDEDIPQDLYQAVAEILVIVMKLKKDK</sequence>
<dbReference type="InterPro" id="IPR006136">
    <property type="entry name" value="FlhB"/>
</dbReference>
<dbReference type="EMBL" id="MZGT01000012">
    <property type="protein sequence ID" value="OPJ64490.1"/>
    <property type="molecule type" value="Genomic_DNA"/>
</dbReference>
<evidence type="ECO:0000256" key="1">
    <source>
        <dbReference type="ARBA" id="ARBA00004651"/>
    </source>
</evidence>
<evidence type="ECO:0000256" key="3">
    <source>
        <dbReference type="ARBA" id="ARBA00010690"/>
    </source>
</evidence>
<evidence type="ECO:0000256" key="8">
    <source>
        <dbReference type="ARBA" id="ARBA00022795"/>
    </source>
</evidence>
<comment type="similarity">
    <text evidence="2">Belongs to the FliR/MopE/SpaR family.</text>
</comment>
<evidence type="ECO:0000256" key="4">
    <source>
        <dbReference type="ARBA" id="ARBA00021622"/>
    </source>
</evidence>
<dbReference type="GO" id="GO:0009306">
    <property type="term" value="P:protein secretion"/>
    <property type="evidence" value="ECO:0007669"/>
    <property type="project" value="InterPro"/>
</dbReference>
<feature type="transmembrane region" description="Helical" evidence="13">
    <location>
        <begin position="448"/>
        <end position="470"/>
    </location>
</feature>
<dbReference type="STRING" id="225345.CLCHR_11370"/>
<organism evidence="14 15">
    <name type="scientific">Clostridium chromiireducens</name>
    <dbReference type="NCBI Taxonomy" id="225345"/>
    <lineage>
        <taxon>Bacteria</taxon>
        <taxon>Bacillati</taxon>
        <taxon>Bacillota</taxon>
        <taxon>Clostridia</taxon>
        <taxon>Eubacteriales</taxon>
        <taxon>Clostridiaceae</taxon>
        <taxon>Clostridium</taxon>
    </lineage>
</organism>
<protein>
    <recommendedName>
        <fullName evidence="4 13">Flagellar biosynthetic protein FlhB</fullName>
    </recommendedName>
</protein>
<feature type="transmembrane region" description="Helical" evidence="13">
    <location>
        <begin position="124"/>
        <end position="147"/>
    </location>
</feature>
<reference evidence="14 15" key="1">
    <citation type="submission" date="2017-03" db="EMBL/GenBank/DDBJ databases">
        <title>Genome sequence of Clostridium chromiireducens DSM 23318.</title>
        <authorList>
            <person name="Poehlein A."/>
            <person name="Daniel R."/>
        </authorList>
    </citation>
    <scope>NUCLEOTIDE SEQUENCE [LARGE SCALE GENOMIC DNA]</scope>
    <source>
        <strain evidence="14 15">DSM 23318</strain>
    </source>
</reference>
<keyword evidence="14" id="KW-0969">Cilium</keyword>
<dbReference type="PANTHER" id="PTHR30531:SF12">
    <property type="entry name" value="FLAGELLAR BIOSYNTHETIC PROTEIN FLHB"/>
    <property type="match status" value="1"/>
</dbReference>
<keyword evidence="14" id="KW-0966">Cell projection</keyword>
<evidence type="ECO:0000256" key="6">
    <source>
        <dbReference type="ARBA" id="ARBA00022475"/>
    </source>
</evidence>
<dbReference type="GO" id="GO:0005886">
    <property type="term" value="C:plasma membrane"/>
    <property type="evidence" value="ECO:0007669"/>
    <property type="project" value="UniProtKB-SubCell"/>
</dbReference>
<dbReference type="Gene3D" id="3.40.1690.10">
    <property type="entry name" value="secretion proteins EscU"/>
    <property type="match status" value="1"/>
</dbReference>
<proteinExistence type="inferred from homology"/>
<feature type="transmembrane region" description="Helical" evidence="13">
    <location>
        <begin position="64"/>
        <end position="88"/>
    </location>
</feature>
<keyword evidence="15" id="KW-1185">Reference proteome</keyword>
<dbReference type="Proteomes" id="UP000191056">
    <property type="component" value="Unassembled WGS sequence"/>
</dbReference>
<dbReference type="Pfam" id="PF01311">
    <property type="entry name" value="Bac_export_1"/>
    <property type="match status" value="1"/>
</dbReference>